<feature type="domain" description="Guanylate kinase-like" evidence="12">
    <location>
        <begin position="4"/>
        <end position="177"/>
    </location>
</feature>
<dbReference type="HAMAP" id="MF_00328">
    <property type="entry name" value="Guanylate_kinase"/>
    <property type="match status" value="1"/>
</dbReference>
<evidence type="ECO:0000256" key="1">
    <source>
        <dbReference type="ARBA" id="ARBA00003531"/>
    </source>
</evidence>
<comment type="catalytic activity">
    <reaction evidence="10 11">
        <text>GMP + ATP = GDP + ADP</text>
        <dbReference type="Rhea" id="RHEA:20780"/>
        <dbReference type="ChEBI" id="CHEBI:30616"/>
        <dbReference type="ChEBI" id="CHEBI:58115"/>
        <dbReference type="ChEBI" id="CHEBI:58189"/>
        <dbReference type="ChEBI" id="CHEBI:456216"/>
        <dbReference type="EC" id="2.7.4.8"/>
    </reaction>
</comment>
<evidence type="ECO:0000313" key="13">
    <source>
        <dbReference type="EMBL" id="SHD76944.1"/>
    </source>
</evidence>
<reference evidence="13 14" key="1">
    <citation type="submission" date="2016-11" db="EMBL/GenBank/DDBJ databases">
        <authorList>
            <person name="Manzoor S."/>
        </authorList>
    </citation>
    <scope>NUCLEOTIDE SEQUENCE [LARGE SCALE GENOMIC DNA]</scope>
    <source>
        <strain evidence="13">Clostridium ultunense strain Esp</strain>
    </source>
</reference>
<evidence type="ECO:0000256" key="2">
    <source>
        <dbReference type="ARBA" id="ARBA00005790"/>
    </source>
</evidence>
<evidence type="ECO:0000256" key="4">
    <source>
        <dbReference type="ARBA" id="ARBA00016296"/>
    </source>
</evidence>
<evidence type="ECO:0000256" key="8">
    <source>
        <dbReference type="ARBA" id="ARBA00022840"/>
    </source>
</evidence>
<dbReference type="GO" id="GO:0005829">
    <property type="term" value="C:cytosol"/>
    <property type="evidence" value="ECO:0007669"/>
    <property type="project" value="TreeGrafter"/>
</dbReference>
<dbReference type="Gene3D" id="3.40.50.300">
    <property type="entry name" value="P-loop containing nucleotide triphosphate hydrolases"/>
    <property type="match status" value="1"/>
</dbReference>
<evidence type="ECO:0000256" key="11">
    <source>
        <dbReference type="HAMAP-Rule" id="MF_00328"/>
    </source>
</evidence>
<evidence type="ECO:0000313" key="14">
    <source>
        <dbReference type="Proteomes" id="UP000245423"/>
    </source>
</evidence>
<evidence type="ECO:0000256" key="6">
    <source>
        <dbReference type="ARBA" id="ARBA00022741"/>
    </source>
</evidence>
<keyword evidence="14" id="KW-1185">Reference proteome</keyword>
<dbReference type="InterPro" id="IPR017665">
    <property type="entry name" value="Guanylate_kinase"/>
</dbReference>
<dbReference type="Gene3D" id="3.30.63.10">
    <property type="entry name" value="Guanylate Kinase phosphate binding domain"/>
    <property type="match status" value="1"/>
</dbReference>
<protein>
    <recommendedName>
        <fullName evidence="4 11">Guanylate kinase</fullName>
        <ecNumber evidence="3 11">2.7.4.8</ecNumber>
    </recommendedName>
    <alternativeName>
        <fullName evidence="9 11">GMP kinase</fullName>
    </alternativeName>
</protein>
<comment type="function">
    <text evidence="1 11">Essential for recycling GMP and indirectly, cGMP.</text>
</comment>
<dbReference type="EC" id="2.7.4.8" evidence="3 11"/>
<keyword evidence="8 11" id="KW-0067">ATP-binding</keyword>
<dbReference type="EMBL" id="LT669839">
    <property type="protein sequence ID" value="SHD76944.1"/>
    <property type="molecule type" value="Genomic_DNA"/>
</dbReference>
<dbReference type="FunFam" id="3.30.63.10:FF:000002">
    <property type="entry name" value="Guanylate kinase 1"/>
    <property type="match status" value="1"/>
</dbReference>
<dbReference type="Pfam" id="PF00625">
    <property type="entry name" value="Guanylate_kin"/>
    <property type="match status" value="1"/>
</dbReference>
<comment type="similarity">
    <text evidence="2 11">Belongs to the guanylate kinase family.</text>
</comment>
<dbReference type="Proteomes" id="UP000245423">
    <property type="component" value="Chromosome 1"/>
</dbReference>
<dbReference type="InterPro" id="IPR027417">
    <property type="entry name" value="P-loop_NTPase"/>
</dbReference>
<dbReference type="InterPro" id="IPR020590">
    <property type="entry name" value="Guanylate_kinase_CS"/>
</dbReference>
<dbReference type="AlphaFoldDB" id="A0A1M4PND1"/>
<dbReference type="PANTHER" id="PTHR23117:SF13">
    <property type="entry name" value="GUANYLATE KINASE"/>
    <property type="match status" value="1"/>
</dbReference>
<dbReference type="InterPro" id="IPR008145">
    <property type="entry name" value="GK/Ca_channel_bsu"/>
</dbReference>
<proteinExistence type="inferred from homology"/>
<dbReference type="SUPFAM" id="SSF52540">
    <property type="entry name" value="P-loop containing nucleoside triphosphate hydrolases"/>
    <property type="match status" value="1"/>
</dbReference>
<keyword evidence="7 11" id="KW-0418">Kinase</keyword>
<evidence type="ECO:0000256" key="9">
    <source>
        <dbReference type="ARBA" id="ARBA00030128"/>
    </source>
</evidence>
<evidence type="ECO:0000256" key="10">
    <source>
        <dbReference type="ARBA" id="ARBA00048594"/>
    </source>
</evidence>
<dbReference type="PROSITE" id="PS50052">
    <property type="entry name" value="GUANYLATE_KINASE_2"/>
    <property type="match status" value="1"/>
</dbReference>
<keyword evidence="6 11" id="KW-0547">Nucleotide-binding</keyword>
<gene>
    <name evidence="11 13" type="primary">gmk</name>
    <name evidence="13" type="ORF">CUESP1_1580</name>
</gene>
<keyword evidence="5 11" id="KW-0808">Transferase</keyword>
<evidence type="ECO:0000259" key="12">
    <source>
        <dbReference type="PROSITE" id="PS50052"/>
    </source>
</evidence>
<evidence type="ECO:0000256" key="5">
    <source>
        <dbReference type="ARBA" id="ARBA00022679"/>
    </source>
</evidence>
<dbReference type="PANTHER" id="PTHR23117">
    <property type="entry name" value="GUANYLATE KINASE-RELATED"/>
    <property type="match status" value="1"/>
</dbReference>
<dbReference type="InterPro" id="IPR008144">
    <property type="entry name" value="Guanylate_kin-like_dom"/>
</dbReference>
<dbReference type="PROSITE" id="PS00856">
    <property type="entry name" value="GUANYLATE_KINASE_1"/>
    <property type="match status" value="1"/>
</dbReference>
<dbReference type="NCBIfam" id="TIGR03263">
    <property type="entry name" value="guanyl_kin"/>
    <property type="match status" value="1"/>
</dbReference>
<name>A0A1M4PND1_9FIRM</name>
<sequence>MSRGFLLVISGPSGCGKGTICKKILERNEKLVFSVSATTRMPRRGEIDGVNYFFINEERFNKMVEKDEFLEYANVHGNLYGTPKKFVLEQIEKGEIVILEIDVQGALQVKESYPEAVFIFLLPPSMSELKNRIKKRGTETDKDIDIRLKNAFEELKFIDEYDYIVINDKIEEAVRKN</sequence>
<feature type="binding site" evidence="11">
    <location>
        <begin position="11"/>
        <end position="18"/>
    </location>
    <ligand>
        <name>ATP</name>
        <dbReference type="ChEBI" id="CHEBI:30616"/>
    </ligand>
</feature>
<keyword evidence="11" id="KW-0963">Cytoplasm</keyword>
<organism evidence="13 14">
    <name type="scientific">[Clostridium] ultunense Esp</name>
    <dbReference type="NCBI Taxonomy" id="1288971"/>
    <lineage>
        <taxon>Bacteria</taxon>
        <taxon>Bacillati</taxon>
        <taxon>Bacillota</taxon>
        <taxon>Tissierellia</taxon>
        <taxon>Tissierellales</taxon>
        <taxon>Tepidimicrobiaceae</taxon>
        <taxon>Schnuerera</taxon>
    </lineage>
</organism>
<dbReference type="GO" id="GO:0005524">
    <property type="term" value="F:ATP binding"/>
    <property type="evidence" value="ECO:0007669"/>
    <property type="project" value="UniProtKB-UniRule"/>
</dbReference>
<dbReference type="CDD" id="cd00071">
    <property type="entry name" value="GMPK"/>
    <property type="match status" value="1"/>
</dbReference>
<comment type="subcellular location">
    <subcellularLocation>
        <location evidence="11">Cytoplasm</location>
    </subcellularLocation>
</comment>
<accession>A0A1M4PND1</accession>
<evidence type="ECO:0000256" key="7">
    <source>
        <dbReference type="ARBA" id="ARBA00022777"/>
    </source>
</evidence>
<evidence type="ECO:0000256" key="3">
    <source>
        <dbReference type="ARBA" id="ARBA00012961"/>
    </source>
</evidence>
<dbReference type="SMART" id="SM00072">
    <property type="entry name" value="GuKc"/>
    <property type="match status" value="1"/>
</dbReference>
<dbReference type="GO" id="GO:0004385">
    <property type="term" value="F:GMP kinase activity"/>
    <property type="evidence" value="ECO:0007669"/>
    <property type="project" value="UniProtKB-UniRule"/>
</dbReference>